<dbReference type="PANTHER" id="PTHR44191:SF62">
    <property type="entry name" value="OS04G0341900 PROTEIN"/>
    <property type="match status" value="1"/>
</dbReference>
<dbReference type="GO" id="GO:0006355">
    <property type="term" value="P:regulation of DNA-templated transcription"/>
    <property type="evidence" value="ECO:0007669"/>
    <property type="project" value="UniProtKB-ARBA"/>
</dbReference>
<protein>
    <submittedName>
        <fullName evidence="10">Uncharacterized protein</fullName>
    </submittedName>
</protein>
<keyword evidence="3" id="KW-0238">DNA-binding</keyword>
<evidence type="ECO:0000259" key="7">
    <source>
        <dbReference type="PROSITE" id="PS50090"/>
    </source>
</evidence>
<dbReference type="InterPro" id="IPR017930">
    <property type="entry name" value="Myb_dom"/>
</dbReference>
<evidence type="ECO:0000256" key="5">
    <source>
        <dbReference type="ARBA" id="ARBA00023242"/>
    </source>
</evidence>
<reference evidence="10 11" key="1">
    <citation type="journal article" date="2023" name="Life. Sci Alliance">
        <title>Evolutionary insights into 3D genome organization and epigenetic landscape of Vigna mungo.</title>
        <authorList>
            <person name="Junaid A."/>
            <person name="Singh B."/>
            <person name="Bhatia S."/>
        </authorList>
    </citation>
    <scope>NUCLEOTIDE SEQUENCE [LARGE SCALE GENOMIC DNA]</scope>
    <source>
        <strain evidence="10">Urdbean</strain>
    </source>
</reference>
<feature type="compositionally biased region" description="Polar residues" evidence="6">
    <location>
        <begin position="13"/>
        <end position="32"/>
    </location>
</feature>
<dbReference type="InterPro" id="IPR006447">
    <property type="entry name" value="Myb_dom_plants"/>
</dbReference>
<feature type="non-terminal residue" evidence="10">
    <location>
        <position position="1"/>
    </location>
</feature>
<dbReference type="PROSITE" id="PS51293">
    <property type="entry name" value="SANT"/>
    <property type="match status" value="1"/>
</dbReference>
<evidence type="ECO:0000259" key="9">
    <source>
        <dbReference type="PROSITE" id="PS51294"/>
    </source>
</evidence>
<dbReference type="Pfam" id="PF00249">
    <property type="entry name" value="Myb_DNA-binding"/>
    <property type="match status" value="1"/>
</dbReference>
<feature type="domain" description="HTH myb-type" evidence="9">
    <location>
        <begin position="28"/>
        <end position="83"/>
    </location>
</feature>
<dbReference type="Gene3D" id="1.10.10.60">
    <property type="entry name" value="Homeodomain-like"/>
    <property type="match status" value="1"/>
</dbReference>
<dbReference type="GO" id="GO:0005634">
    <property type="term" value="C:nucleus"/>
    <property type="evidence" value="ECO:0007669"/>
    <property type="project" value="UniProtKB-SubCell"/>
</dbReference>
<dbReference type="InterPro" id="IPR017884">
    <property type="entry name" value="SANT_dom"/>
</dbReference>
<evidence type="ECO:0000313" key="11">
    <source>
        <dbReference type="Proteomes" id="UP001374535"/>
    </source>
</evidence>
<keyword evidence="4" id="KW-0804">Transcription</keyword>
<feature type="domain" description="Myb-like" evidence="7">
    <location>
        <begin position="28"/>
        <end position="79"/>
    </location>
</feature>
<proteinExistence type="predicted"/>
<dbReference type="PROSITE" id="PS51294">
    <property type="entry name" value="HTH_MYB"/>
    <property type="match status" value="1"/>
</dbReference>
<dbReference type="CDD" id="cd00167">
    <property type="entry name" value="SANT"/>
    <property type="match status" value="1"/>
</dbReference>
<evidence type="ECO:0000259" key="8">
    <source>
        <dbReference type="PROSITE" id="PS51293"/>
    </source>
</evidence>
<feature type="domain" description="SANT" evidence="8">
    <location>
        <begin position="36"/>
        <end position="83"/>
    </location>
</feature>
<dbReference type="InterPro" id="IPR009057">
    <property type="entry name" value="Homeodomain-like_sf"/>
</dbReference>
<keyword evidence="2" id="KW-0805">Transcription regulation</keyword>
<evidence type="ECO:0000256" key="4">
    <source>
        <dbReference type="ARBA" id="ARBA00023163"/>
    </source>
</evidence>
<keyword evidence="11" id="KW-1185">Reference proteome</keyword>
<name>A0AAQ3MQV0_VIGMU</name>
<keyword evidence="5" id="KW-0539">Nucleus</keyword>
<evidence type="ECO:0000256" key="1">
    <source>
        <dbReference type="ARBA" id="ARBA00004123"/>
    </source>
</evidence>
<evidence type="ECO:0000256" key="3">
    <source>
        <dbReference type="ARBA" id="ARBA00023125"/>
    </source>
</evidence>
<dbReference type="PROSITE" id="PS50090">
    <property type="entry name" value="MYB_LIKE"/>
    <property type="match status" value="1"/>
</dbReference>
<dbReference type="NCBIfam" id="TIGR01557">
    <property type="entry name" value="myb_SHAQKYF"/>
    <property type="match status" value="1"/>
</dbReference>
<accession>A0AAQ3MQV0</accession>
<comment type="subcellular location">
    <subcellularLocation>
        <location evidence="1">Nucleus</location>
    </subcellularLocation>
</comment>
<dbReference type="PANTHER" id="PTHR44191">
    <property type="entry name" value="TRANSCRIPTION FACTOR KUA1"/>
    <property type="match status" value="1"/>
</dbReference>
<dbReference type="GO" id="GO:0003677">
    <property type="term" value="F:DNA binding"/>
    <property type="evidence" value="ECO:0007669"/>
    <property type="project" value="UniProtKB-KW"/>
</dbReference>
<evidence type="ECO:0000313" key="10">
    <source>
        <dbReference type="EMBL" id="WVY95446.1"/>
    </source>
</evidence>
<dbReference type="EMBL" id="CP144691">
    <property type="protein sequence ID" value="WVY95446.1"/>
    <property type="molecule type" value="Genomic_DNA"/>
</dbReference>
<feature type="region of interest" description="Disordered" evidence="6">
    <location>
        <begin position="1"/>
        <end position="32"/>
    </location>
</feature>
<dbReference type="SUPFAM" id="SSF46689">
    <property type="entry name" value="Homeodomain-like"/>
    <property type="match status" value="1"/>
</dbReference>
<gene>
    <name evidence="10" type="ORF">V8G54_034534</name>
</gene>
<dbReference type="InterPro" id="IPR052245">
    <property type="entry name" value="Plant_Stress_Dev_TF"/>
</dbReference>
<dbReference type="InterPro" id="IPR001005">
    <property type="entry name" value="SANT/Myb"/>
</dbReference>
<dbReference type="SMART" id="SM00717">
    <property type="entry name" value="SANT"/>
    <property type="match status" value="1"/>
</dbReference>
<evidence type="ECO:0000256" key="6">
    <source>
        <dbReference type="SAM" id="MobiDB-lite"/>
    </source>
</evidence>
<sequence length="205" mass="24094">TCQIVPEVPLTSPPSETSQHQPTQQFQSKKQKRITWTTVEHRRFLEGLNKYGKGDWKNISSYVKTKNSTQVASHAQKYYLRKSKSEEKKKRKSIHDMVHLPVSQSQEMLIGLPQNPRSLDTIIHPLIQVQEGFNPHMNMQIPFNPYMNMHIFNPYMNIPQSTPGMMQPNHMKNINHHPQQMEYNTQFNQLNSTNYLLHHPTHFKP</sequence>
<dbReference type="AlphaFoldDB" id="A0AAQ3MQV0"/>
<dbReference type="Proteomes" id="UP001374535">
    <property type="component" value="Chromosome 10"/>
</dbReference>
<evidence type="ECO:0000256" key="2">
    <source>
        <dbReference type="ARBA" id="ARBA00023015"/>
    </source>
</evidence>
<organism evidence="10 11">
    <name type="scientific">Vigna mungo</name>
    <name type="common">Black gram</name>
    <name type="synonym">Phaseolus mungo</name>
    <dbReference type="NCBI Taxonomy" id="3915"/>
    <lineage>
        <taxon>Eukaryota</taxon>
        <taxon>Viridiplantae</taxon>
        <taxon>Streptophyta</taxon>
        <taxon>Embryophyta</taxon>
        <taxon>Tracheophyta</taxon>
        <taxon>Spermatophyta</taxon>
        <taxon>Magnoliopsida</taxon>
        <taxon>eudicotyledons</taxon>
        <taxon>Gunneridae</taxon>
        <taxon>Pentapetalae</taxon>
        <taxon>rosids</taxon>
        <taxon>fabids</taxon>
        <taxon>Fabales</taxon>
        <taxon>Fabaceae</taxon>
        <taxon>Papilionoideae</taxon>
        <taxon>50 kb inversion clade</taxon>
        <taxon>NPAAA clade</taxon>
        <taxon>indigoferoid/millettioid clade</taxon>
        <taxon>Phaseoleae</taxon>
        <taxon>Vigna</taxon>
    </lineage>
</organism>